<dbReference type="eggNOG" id="KOG1862">
    <property type="taxonomic scope" value="Eukaryota"/>
</dbReference>
<dbReference type="OrthoDB" id="5829632at2759"/>
<feature type="compositionally biased region" description="Polar residues" evidence="1">
    <location>
        <begin position="131"/>
        <end position="140"/>
    </location>
</feature>
<dbReference type="OMA" id="CELKMSA"/>
<dbReference type="HOGENOM" id="CLU_066939_0_0_1"/>
<feature type="region of interest" description="Disordered" evidence="1">
    <location>
        <begin position="379"/>
        <end position="429"/>
    </location>
</feature>
<gene>
    <name evidence="3" type="ORF">CRE_25538</name>
</gene>
<evidence type="ECO:0000313" key="4">
    <source>
        <dbReference type="Proteomes" id="UP000008281"/>
    </source>
</evidence>
<reference evidence="3" key="1">
    <citation type="submission" date="2007-07" db="EMBL/GenBank/DDBJ databases">
        <title>PCAP assembly of the Caenorhabditis remanei genome.</title>
        <authorList>
            <consortium name="The Caenorhabditis remanei Sequencing Consortium"/>
            <person name="Wilson R.K."/>
        </authorList>
    </citation>
    <scope>NUCLEOTIDE SEQUENCE [LARGE SCALE GENOMIC DNA]</scope>
    <source>
        <strain evidence="3">PB4641</strain>
    </source>
</reference>
<dbReference type="AlphaFoldDB" id="E3LS53"/>
<keyword evidence="4" id="KW-1185">Reference proteome</keyword>
<protein>
    <recommendedName>
        <fullName evidence="2">GYF domain-containing protein</fullName>
    </recommendedName>
</protein>
<sequence length="429" mass="49551">MEEIDDDELTIYYIDDAGKNQGPFAATVVLGWVQKGHFSDKHCFRITDNGQRIGKLITIDTTVGELKATFGEEAPIPVKIQTVLDTRSENSPVYSFGRTVLSSRAKSPVRFQPFHVKSSSNLKELDKVESQAGTGKISQHQTEKLIKREDSEEYSWVPNENEKRLSISNHDLKSDLKYPSSEKESRRRRTRSHSSSPSEREGRKRRKRRTSHSLSPSNQTERKSKSGKGLESIFYGPEPPPSFTRKEGRSDNNSESKKENFAKQEKNISFRNKNIPFYHKDKNSKHEKLRDVVIIELTKLIQLDYNNLSKKERDRLHSNIKEWDLPERCKVCDCELKMSANFLSHVLSTAHIKKSCSKNAFRFTFEGDYMTVKNEIEQAKKEEKEADIRERFNKHYPRKQSGPKHTNPESFQSADPDIPFHARQKCAQS</sequence>
<feature type="region of interest" description="Disordered" evidence="1">
    <location>
        <begin position="125"/>
        <end position="266"/>
    </location>
</feature>
<dbReference type="STRING" id="31234.E3LS53"/>
<dbReference type="PROSITE" id="PS50829">
    <property type="entry name" value="GYF"/>
    <property type="match status" value="1"/>
</dbReference>
<evidence type="ECO:0000259" key="2">
    <source>
        <dbReference type="PROSITE" id="PS50829"/>
    </source>
</evidence>
<name>E3LS53_CAERE</name>
<dbReference type="FunCoup" id="E3LS53">
    <property type="interactions" value="1080"/>
</dbReference>
<dbReference type="InterPro" id="IPR035445">
    <property type="entry name" value="GYF-like_dom_sf"/>
</dbReference>
<feature type="compositionally biased region" description="Basic and acidic residues" evidence="1">
    <location>
        <begin position="160"/>
        <end position="185"/>
    </location>
</feature>
<feature type="compositionally biased region" description="Basic and acidic residues" evidence="1">
    <location>
        <begin position="141"/>
        <end position="150"/>
    </location>
</feature>
<feature type="domain" description="GYF" evidence="2">
    <location>
        <begin position="8"/>
        <end position="64"/>
    </location>
</feature>
<organism evidence="4">
    <name type="scientific">Caenorhabditis remanei</name>
    <name type="common">Caenorhabditis vulgaris</name>
    <dbReference type="NCBI Taxonomy" id="31234"/>
    <lineage>
        <taxon>Eukaryota</taxon>
        <taxon>Metazoa</taxon>
        <taxon>Ecdysozoa</taxon>
        <taxon>Nematoda</taxon>
        <taxon>Chromadorea</taxon>
        <taxon>Rhabditida</taxon>
        <taxon>Rhabditina</taxon>
        <taxon>Rhabditomorpha</taxon>
        <taxon>Rhabditoidea</taxon>
        <taxon>Rhabditidae</taxon>
        <taxon>Peloderinae</taxon>
        <taxon>Caenorhabditis</taxon>
    </lineage>
</organism>
<dbReference type="InParanoid" id="E3LS53"/>
<dbReference type="SUPFAM" id="SSF55277">
    <property type="entry name" value="GYF domain"/>
    <property type="match status" value="1"/>
</dbReference>
<dbReference type="Gene3D" id="3.30.1490.40">
    <property type="match status" value="1"/>
</dbReference>
<proteinExistence type="predicted"/>
<dbReference type="Proteomes" id="UP000008281">
    <property type="component" value="Unassembled WGS sequence"/>
</dbReference>
<evidence type="ECO:0000256" key="1">
    <source>
        <dbReference type="SAM" id="MobiDB-lite"/>
    </source>
</evidence>
<dbReference type="InterPro" id="IPR003169">
    <property type="entry name" value="GYF"/>
</dbReference>
<evidence type="ECO:0000313" key="3">
    <source>
        <dbReference type="EMBL" id="EFP09314.1"/>
    </source>
</evidence>
<dbReference type="SMART" id="SM00444">
    <property type="entry name" value="GYF"/>
    <property type="match status" value="1"/>
</dbReference>
<dbReference type="EMBL" id="DS268414">
    <property type="protein sequence ID" value="EFP09314.1"/>
    <property type="molecule type" value="Genomic_DNA"/>
</dbReference>
<feature type="compositionally biased region" description="Basic and acidic residues" evidence="1">
    <location>
        <begin position="244"/>
        <end position="266"/>
    </location>
</feature>
<accession>E3LS53</accession>
<feature type="compositionally biased region" description="Basic and acidic residues" evidence="1">
    <location>
        <begin position="379"/>
        <end position="393"/>
    </location>
</feature>